<gene>
    <name evidence="7" type="ORF">SNE40_003659</name>
</gene>
<dbReference type="GO" id="GO:0051606">
    <property type="term" value="P:detection of stimulus"/>
    <property type="evidence" value="ECO:0007669"/>
    <property type="project" value="UniProtKB-ARBA"/>
</dbReference>
<keyword evidence="4 6" id="KW-0472">Membrane</keyword>
<evidence type="ECO:0000313" key="7">
    <source>
        <dbReference type="EMBL" id="KAK6192127.1"/>
    </source>
</evidence>
<feature type="transmembrane region" description="Helical" evidence="6">
    <location>
        <begin position="68"/>
        <end position="93"/>
    </location>
</feature>
<evidence type="ECO:0000256" key="4">
    <source>
        <dbReference type="ARBA" id="ARBA00023136"/>
    </source>
</evidence>
<dbReference type="Proteomes" id="UP001347796">
    <property type="component" value="Unassembled WGS sequence"/>
</dbReference>
<evidence type="ECO:0000256" key="1">
    <source>
        <dbReference type="ARBA" id="ARBA00004141"/>
    </source>
</evidence>
<keyword evidence="8" id="KW-1185">Reference proteome</keyword>
<dbReference type="GO" id="GO:0050909">
    <property type="term" value="P:sensory perception of taste"/>
    <property type="evidence" value="ECO:0007669"/>
    <property type="project" value="InterPro"/>
</dbReference>
<evidence type="ECO:0008006" key="9">
    <source>
        <dbReference type="Google" id="ProtNLM"/>
    </source>
</evidence>
<feature type="transmembrane region" description="Helical" evidence="6">
    <location>
        <begin position="257"/>
        <end position="276"/>
    </location>
</feature>
<comment type="caution">
    <text evidence="7">The sequence shown here is derived from an EMBL/GenBank/DDBJ whole genome shotgun (WGS) entry which is preliminary data.</text>
</comment>
<feature type="transmembrane region" description="Helical" evidence="6">
    <location>
        <begin position="126"/>
        <end position="149"/>
    </location>
</feature>
<accession>A0AAN8K8C0</accession>
<comment type="subcellular location">
    <subcellularLocation>
        <location evidence="1">Membrane</location>
        <topology evidence="1">Multi-pass membrane protein</topology>
    </subcellularLocation>
</comment>
<dbReference type="Pfam" id="PF08395">
    <property type="entry name" value="7tm_7"/>
    <property type="match status" value="1"/>
</dbReference>
<dbReference type="AlphaFoldDB" id="A0AAN8K8C0"/>
<name>A0AAN8K8C0_PATCE</name>
<keyword evidence="2 6" id="KW-0812">Transmembrane</keyword>
<dbReference type="PANTHER" id="PTHR21421">
    <property type="entry name" value="GUSTATORY RECEPTOR"/>
    <property type="match status" value="1"/>
</dbReference>
<evidence type="ECO:0000256" key="5">
    <source>
        <dbReference type="ARBA" id="ARBA00023170"/>
    </source>
</evidence>
<proteinExistence type="predicted"/>
<keyword evidence="5" id="KW-0675">Receptor</keyword>
<reference evidence="7 8" key="1">
    <citation type="submission" date="2024-01" db="EMBL/GenBank/DDBJ databases">
        <title>The genome of the rayed Mediterranean limpet Patella caerulea (Linnaeus, 1758).</title>
        <authorList>
            <person name="Anh-Thu Weber A."/>
            <person name="Halstead-Nussloch G."/>
        </authorList>
    </citation>
    <scope>NUCLEOTIDE SEQUENCE [LARGE SCALE GENOMIC DNA]</scope>
    <source>
        <strain evidence="7">AATW-2023a</strain>
        <tissue evidence="7">Whole specimen</tissue>
    </source>
</reference>
<evidence type="ECO:0000256" key="6">
    <source>
        <dbReference type="SAM" id="Phobius"/>
    </source>
</evidence>
<evidence type="ECO:0000256" key="3">
    <source>
        <dbReference type="ARBA" id="ARBA00022989"/>
    </source>
</evidence>
<organism evidence="7 8">
    <name type="scientific">Patella caerulea</name>
    <name type="common">Rayed Mediterranean limpet</name>
    <dbReference type="NCBI Taxonomy" id="87958"/>
    <lineage>
        <taxon>Eukaryota</taxon>
        <taxon>Metazoa</taxon>
        <taxon>Spiralia</taxon>
        <taxon>Lophotrochozoa</taxon>
        <taxon>Mollusca</taxon>
        <taxon>Gastropoda</taxon>
        <taxon>Patellogastropoda</taxon>
        <taxon>Patelloidea</taxon>
        <taxon>Patellidae</taxon>
        <taxon>Patella</taxon>
    </lineage>
</organism>
<dbReference type="GO" id="GO:0016020">
    <property type="term" value="C:membrane"/>
    <property type="evidence" value="ECO:0007669"/>
    <property type="project" value="UniProtKB-SubCell"/>
</dbReference>
<feature type="transmembrane region" description="Helical" evidence="6">
    <location>
        <begin position="288"/>
        <end position="312"/>
    </location>
</feature>
<sequence>MDAVQCFSNLIKCAKLVALYRPNVHSYEKGSILKKLMCWLWFLIIHGLLWFFPAKVIAALLIEEAESRIIPILAVIICFFGFAYISSLSYFALTKNFSKFCEALNDHQRRYGTMIKMPFIQKVNKIAPYIIVFDVVCISSGIGSVIIIWKKDMEQYVYPLTFDNLTSTALVLFTAVLYESIVASHAVILETIFTEISILFISEFTNLSKQLRVNIGIFNMKENQNSAALENTIEKLRQEFISLIDCFESSNSLVRHFLFGSFAVFIPTFCFMLYGFTRRSLTTGESVYLLLLSGSALVLIVIFTVAGAILSVKAREPLDELMKINVVSVTDKTSQSVILFVSRLTGPTIGFRVYELFTLDTNTILAALGTLLTYAVVMVQFSDSDSKKTSACPSNITLLY</sequence>
<evidence type="ECO:0000256" key="2">
    <source>
        <dbReference type="ARBA" id="ARBA00022692"/>
    </source>
</evidence>
<keyword evidence="3 6" id="KW-1133">Transmembrane helix</keyword>
<dbReference type="InterPro" id="IPR013604">
    <property type="entry name" value="7TM_chemorcpt"/>
</dbReference>
<protein>
    <recommendedName>
        <fullName evidence="9">Gustatory receptor</fullName>
    </recommendedName>
</protein>
<dbReference type="PANTHER" id="PTHR21421:SF29">
    <property type="entry name" value="GUSTATORY RECEPTOR 5A FOR TREHALOSE-RELATED"/>
    <property type="match status" value="1"/>
</dbReference>
<evidence type="ECO:0000313" key="8">
    <source>
        <dbReference type="Proteomes" id="UP001347796"/>
    </source>
</evidence>
<dbReference type="EMBL" id="JAZGQO010000002">
    <property type="protein sequence ID" value="KAK6192127.1"/>
    <property type="molecule type" value="Genomic_DNA"/>
</dbReference>
<dbReference type="GO" id="GO:0038023">
    <property type="term" value="F:signaling receptor activity"/>
    <property type="evidence" value="ECO:0007669"/>
    <property type="project" value="UniProtKB-ARBA"/>
</dbReference>
<feature type="transmembrane region" description="Helical" evidence="6">
    <location>
        <begin position="39"/>
        <end position="62"/>
    </location>
</feature>